<sequence length="73" mass="7466">MSGAAHRTMSDTPQGMTSDPAQGTVSDTTHGMTSDPAHGTVSDTTQGTVSSASTARWSVPGTSRTLTSRTPTR</sequence>
<comment type="caution">
    <text evidence="2">The sequence shown here is derived from an EMBL/GenBank/DDBJ whole genome shotgun (WGS) entry which is preliminary data.</text>
</comment>
<evidence type="ECO:0000256" key="1">
    <source>
        <dbReference type="SAM" id="MobiDB-lite"/>
    </source>
</evidence>
<keyword evidence="3" id="KW-1185">Reference proteome</keyword>
<accession>A0A438MFI5</accession>
<organism evidence="2 3">
    <name type="scientific">Nonomuraea polychroma</name>
    <dbReference type="NCBI Taxonomy" id="46176"/>
    <lineage>
        <taxon>Bacteria</taxon>
        <taxon>Bacillati</taxon>
        <taxon>Actinomycetota</taxon>
        <taxon>Actinomycetes</taxon>
        <taxon>Streptosporangiales</taxon>
        <taxon>Streptosporangiaceae</taxon>
        <taxon>Nonomuraea</taxon>
    </lineage>
</organism>
<evidence type="ECO:0000313" key="2">
    <source>
        <dbReference type="EMBL" id="RVX44507.1"/>
    </source>
</evidence>
<dbReference type="EMBL" id="SAUN01000001">
    <property type="protein sequence ID" value="RVX44507.1"/>
    <property type="molecule type" value="Genomic_DNA"/>
</dbReference>
<feature type="compositionally biased region" description="Polar residues" evidence="1">
    <location>
        <begin position="10"/>
        <end position="32"/>
    </location>
</feature>
<name>A0A438MFI5_9ACTN</name>
<feature type="compositionally biased region" description="Low complexity" evidence="1">
    <location>
        <begin position="62"/>
        <end position="73"/>
    </location>
</feature>
<feature type="compositionally biased region" description="Polar residues" evidence="1">
    <location>
        <begin position="41"/>
        <end position="56"/>
    </location>
</feature>
<dbReference type="AlphaFoldDB" id="A0A438MFI5"/>
<evidence type="ECO:0000313" key="3">
    <source>
        <dbReference type="Proteomes" id="UP000284824"/>
    </source>
</evidence>
<feature type="region of interest" description="Disordered" evidence="1">
    <location>
        <begin position="1"/>
        <end position="73"/>
    </location>
</feature>
<dbReference type="Proteomes" id="UP000284824">
    <property type="component" value="Unassembled WGS sequence"/>
</dbReference>
<proteinExistence type="predicted"/>
<reference evidence="2 3" key="1">
    <citation type="submission" date="2019-01" db="EMBL/GenBank/DDBJ databases">
        <title>Sequencing the genomes of 1000 actinobacteria strains.</title>
        <authorList>
            <person name="Klenk H.-P."/>
        </authorList>
    </citation>
    <scope>NUCLEOTIDE SEQUENCE [LARGE SCALE GENOMIC DNA]</scope>
    <source>
        <strain evidence="2 3">DSM 43925</strain>
    </source>
</reference>
<protein>
    <submittedName>
        <fullName evidence="2">Uncharacterized protein</fullName>
    </submittedName>
</protein>
<gene>
    <name evidence="2" type="ORF">EDD27_7249</name>
</gene>